<dbReference type="EMBL" id="JASBWU010000006">
    <property type="protein sequence ID" value="KAJ9120573.1"/>
    <property type="molecule type" value="Genomic_DNA"/>
</dbReference>
<accession>A0ACC2XAB7</accession>
<proteinExistence type="predicted"/>
<evidence type="ECO:0000313" key="2">
    <source>
        <dbReference type="Proteomes" id="UP001243375"/>
    </source>
</evidence>
<name>A0ACC2XAB7_9TREE</name>
<reference evidence="1" key="1">
    <citation type="submission" date="2023-04" db="EMBL/GenBank/DDBJ databases">
        <title>Draft Genome sequencing of Naganishia species isolated from polar environments using Oxford Nanopore Technology.</title>
        <authorList>
            <person name="Leo P."/>
            <person name="Venkateswaran K."/>
        </authorList>
    </citation>
    <scope>NUCLEOTIDE SEQUENCE</scope>
    <source>
        <strain evidence="1">MNA-CCFEE 5425</strain>
    </source>
</reference>
<keyword evidence="2" id="KW-1185">Reference proteome</keyword>
<organism evidence="1 2">
    <name type="scientific">Naganishia vaughanmartiniae</name>
    <dbReference type="NCBI Taxonomy" id="1424756"/>
    <lineage>
        <taxon>Eukaryota</taxon>
        <taxon>Fungi</taxon>
        <taxon>Dikarya</taxon>
        <taxon>Basidiomycota</taxon>
        <taxon>Agaricomycotina</taxon>
        <taxon>Tremellomycetes</taxon>
        <taxon>Filobasidiales</taxon>
        <taxon>Filobasidiaceae</taxon>
        <taxon>Naganishia</taxon>
    </lineage>
</organism>
<protein>
    <submittedName>
        <fullName evidence="1">Uncharacterized protein</fullName>
    </submittedName>
</protein>
<sequence>MSLQTAATHNAQDQVSSLIPPTSTLSGPWESSLEPAAVLKDDPAGHGVIGSERRASERSILIAESVNVSGNPPLLSPGTHWVDNARLSGSLNSSNSPDPSVRSLSANPSALTMGAPVELEQGAGNHVAIPSLPSETTLSMSQLAPDPTWHDNTDEPDIEELASDAEGRESQRSVTVDFATAGQAPLVQDIIIPARLLSVASWNARKSADSVPRNRRSTALCEPLQEDFDIQRVAREQCHAAGLALKRSTEDINPPARFQEAHLRDGGRAISFALPPTPPPLGVPETSILPRSSYNRKSRTSGHEPADPRALPIARPFWRSSDDAGTVASTEKNNNLNHIHGSPTSPVPVRRRPTRIAWVNTNPFAVTNDAPEGLASDSVLPGDIDGHNAEPGEKSLAENGAMGNVRKRSTLRNSTAPPRHSNADSLFAAARRGTVGRVGSVFQSAAQGVTDVARRMSLFNLYEKAKVRGVELQRSSRFQLIFEWSIYIVLVAFVYFVLVGMPLWKGAVYWLYILVKFKFVIAGTWSVTIGIAAIYAFAPLCVLFEKDPPMPEEGPIDLEAAKASGVHDTALLIPCYKSANIIGPTLVAALKIFPANQIFVISNGNSPTPLDNTEEVCAKYGANFIWSPVGSKIVAQFVGCFAAKQYKNVLLIDDDCALPPNFPIVSDRMKGKIKCIGYTIKSVGPDSSKGTYCQQAQDLEYKLSGLQRGFAGMVGSATFPHGAISIWNTEFLISTFYQHPGYSVSEDWFFGHAARQLGCRITMCTSVFVETETPSSIFFSSGGSRGGFGEMTVFKQRFMRWNFFFVTGIAYNMDYILRSWKLGWWEIGAKLFVFQEVYETLLYLLAPFILPISLAIRPAFTGYLFAGVFGLYFVNTMIFNEVHLRLKNERIGWVTAYPYYTFYKMVLLGVNIASCYWSIWKYATYFAKRHPMIIEDEKAIDVVLRLEDQKPEVREGGLQGRRMTVAAIGSQLREYNMSGGQDGVASARKMTLMTFGPRLSHGIISGSRERRSTTVVLFEEGPTYDPLERIKWGDPFALAPGSEITTMLDDSETDGPDEEAGVPRGSRLR</sequence>
<gene>
    <name evidence="1" type="ORF">QFC22_002502</name>
</gene>
<dbReference type="Proteomes" id="UP001243375">
    <property type="component" value="Unassembled WGS sequence"/>
</dbReference>
<comment type="caution">
    <text evidence="1">The sequence shown here is derived from an EMBL/GenBank/DDBJ whole genome shotgun (WGS) entry which is preliminary data.</text>
</comment>
<evidence type="ECO:0000313" key="1">
    <source>
        <dbReference type="EMBL" id="KAJ9120573.1"/>
    </source>
</evidence>